<evidence type="ECO:0000313" key="2">
    <source>
        <dbReference type="Proteomes" id="UP000187203"/>
    </source>
</evidence>
<organism evidence="1 2">
    <name type="scientific">Corchorus olitorius</name>
    <dbReference type="NCBI Taxonomy" id="93759"/>
    <lineage>
        <taxon>Eukaryota</taxon>
        <taxon>Viridiplantae</taxon>
        <taxon>Streptophyta</taxon>
        <taxon>Embryophyta</taxon>
        <taxon>Tracheophyta</taxon>
        <taxon>Spermatophyta</taxon>
        <taxon>Magnoliopsida</taxon>
        <taxon>eudicotyledons</taxon>
        <taxon>Gunneridae</taxon>
        <taxon>Pentapetalae</taxon>
        <taxon>rosids</taxon>
        <taxon>malvids</taxon>
        <taxon>Malvales</taxon>
        <taxon>Malvaceae</taxon>
        <taxon>Grewioideae</taxon>
        <taxon>Apeibeae</taxon>
        <taxon>Corchorus</taxon>
    </lineage>
</organism>
<keyword evidence="2" id="KW-1185">Reference proteome</keyword>
<name>A0A1R3G868_9ROSI</name>
<evidence type="ECO:0000313" key="1">
    <source>
        <dbReference type="EMBL" id="OMO54289.1"/>
    </source>
</evidence>
<reference evidence="2" key="1">
    <citation type="submission" date="2013-09" db="EMBL/GenBank/DDBJ databases">
        <title>Corchorus olitorius genome sequencing.</title>
        <authorList>
            <person name="Alam M."/>
            <person name="Haque M.S."/>
            <person name="Islam M.S."/>
            <person name="Emdad E.M."/>
            <person name="Islam M.M."/>
            <person name="Ahmed B."/>
            <person name="Halim A."/>
            <person name="Hossen Q.M.M."/>
            <person name="Hossain M.Z."/>
            <person name="Ahmed R."/>
            <person name="Khan M.M."/>
            <person name="Islam R."/>
            <person name="Rashid M.M."/>
            <person name="Khan S.A."/>
            <person name="Rahman M.S."/>
            <person name="Alam M."/>
            <person name="Yahiya A.S."/>
            <person name="Khan M.S."/>
            <person name="Azam M.S."/>
            <person name="Haque T."/>
            <person name="Lashkar M.Z.H."/>
            <person name="Akhand A.I."/>
            <person name="Morshed G."/>
            <person name="Roy S."/>
            <person name="Uddin K.S."/>
            <person name="Rabeya T."/>
            <person name="Hossain A.S."/>
            <person name="Chowdhury A."/>
            <person name="Snigdha A.R."/>
            <person name="Mortoza M.S."/>
            <person name="Matin S.A."/>
            <person name="Hoque S.M.E."/>
            <person name="Islam M.K."/>
            <person name="Roy D.K."/>
            <person name="Haider R."/>
            <person name="Moosa M.M."/>
            <person name="Elias S.M."/>
            <person name="Hasan A.M."/>
            <person name="Jahan S."/>
            <person name="Shafiuddin M."/>
            <person name="Mahmood N."/>
            <person name="Shommy N.S."/>
        </authorList>
    </citation>
    <scope>NUCLEOTIDE SEQUENCE [LARGE SCALE GENOMIC DNA]</scope>
    <source>
        <strain evidence="2">cv. O-4</strain>
    </source>
</reference>
<dbReference type="EMBL" id="AWUE01023284">
    <property type="protein sequence ID" value="OMO54289.1"/>
    <property type="molecule type" value="Genomic_DNA"/>
</dbReference>
<gene>
    <name evidence="1" type="ORF">COLO4_36531</name>
</gene>
<comment type="caution">
    <text evidence="1">The sequence shown here is derived from an EMBL/GenBank/DDBJ whole genome shotgun (WGS) entry which is preliminary data.</text>
</comment>
<dbReference type="Proteomes" id="UP000187203">
    <property type="component" value="Unassembled WGS sequence"/>
</dbReference>
<sequence>MSWQENFFLKNALDTRWHCILKSGDNDLPCLLNSALRFVLRDSMINSASLLELAAIWTLS</sequence>
<accession>A0A1R3G868</accession>
<dbReference type="AlphaFoldDB" id="A0A1R3G868"/>
<protein>
    <submittedName>
        <fullName evidence="1">Uncharacterized protein</fullName>
    </submittedName>
</protein>
<proteinExistence type="predicted"/>